<organism evidence="2 3">
    <name type="scientific">Sarcina ventriculi</name>
    <name type="common">Clostridium ventriculi</name>
    <dbReference type="NCBI Taxonomy" id="1267"/>
    <lineage>
        <taxon>Bacteria</taxon>
        <taxon>Bacillati</taxon>
        <taxon>Bacillota</taxon>
        <taxon>Clostridia</taxon>
        <taxon>Eubacteriales</taxon>
        <taxon>Clostridiaceae</taxon>
        <taxon>Sarcina</taxon>
    </lineage>
</organism>
<name>A0ABM9UP16_SARVE</name>
<dbReference type="InterPro" id="IPR001173">
    <property type="entry name" value="Glyco_trans_2-like"/>
</dbReference>
<dbReference type="Pfam" id="PF00535">
    <property type="entry name" value="Glycos_transf_2"/>
    <property type="match status" value="1"/>
</dbReference>
<gene>
    <name evidence="2" type="ORF">ERS852473_00949</name>
</gene>
<reference evidence="2 3" key="1">
    <citation type="submission" date="2015-09" db="EMBL/GenBank/DDBJ databases">
        <authorList>
            <consortium name="Pathogen Informatics"/>
        </authorList>
    </citation>
    <scope>NUCLEOTIDE SEQUENCE [LARGE SCALE GENOMIC DNA]</scope>
    <source>
        <strain evidence="2 3">2789STDY5834858</strain>
    </source>
</reference>
<dbReference type="EMBL" id="CYZR01000003">
    <property type="protein sequence ID" value="CUN73945.1"/>
    <property type="molecule type" value="Genomic_DNA"/>
</dbReference>
<accession>A0ABM9UP16</accession>
<feature type="domain" description="Glycosyltransferase 2-like" evidence="1">
    <location>
        <begin position="4"/>
        <end position="169"/>
    </location>
</feature>
<evidence type="ECO:0000259" key="1">
    <source>
        <dbReference type="Pfam" id="PF00535"/>
    </source>
</evidence>
<evidence type="ECO:0000313" key="2">
    <source>
        <dbReference type="EMBL" id="CUN73945.1"/>
    </source>
</evidence>
<dbReference type="SUPFAM" id="SSF53448">
    <property type="entry name" value="Nucleotide-diphospho-sugar transferases"/>
    <property type="match status" value="1"/>
</dbReference>
<dbReference type="RefSeq" id="WP_070101170.1">
    <property type="nucleotide sequence ID" value="NZ_BCMV01000065.1"/>
</dbReference>
<keyword evidence="3" id="KW-1185">Reference proteome</keyword>
<comment type="caution">
    <text evidence="2">The sequence shown here is derived from an EMBL/GenBank/DDBJ whole genome shotgun (WGS) entry which is preliminary data.</text>
</comment>
<dbReference type="Proteomes" id="UP000095488">
    <property type="component" value="Unassembled WGS sequence"/>
</dbReference>
<sequence length="305" mass="35564">MSITIICPLYKGSNYIDNLHKSIIAQKDVEIKEVKYILTDTKDDTEAKLKKLKKCKYTVVAAKDFSHSLTREKAAMESDADICVFITQDILINDDKWLYKLTKPIYESKCDAAFSRQICDNKSIEKYTRMKNYPKESRITSKKDTESLGIRAFFFSDAASAVNLNIYKKVDGYDGLDLLTNEDMYLAYKLINNGYKIMYNAEACVIHSHDYKFKTLFKRYFDQGVFLKDNSYLLDYKANDSAIELLKFVVKESIKENNYKAFFNIIPNFGARFLGNKFGQNYEKLSVEKVKKYSSNSNYWDRKYN</sequence>
<proteinExistence type="predicted"/>
<dbReference type="InterPro" id="IPR029044">
    <property type="entry name" value="Nucleotide-diphossugar_trans"/>
</dbReference>
<dbReference type="Gene3D" id="3.90.550.10">
    <property type="entry name" value="Spore Coat Polysaccharide Biosynthesis Protein SpsA, Chain A"/>
    <property type="match status" value="1"/>
</dbReference>
<protein>
    <submittedName>
        <fullName evidence="2">N-glycosyltransferase</fullName>
    </submittedName>
</protein>
<evidence type="ECO:0000313" key="3">
    <source>
        <dbReference type="Proteomes" id="UP000095488"/>
    </source>
</evidence>